<dbReference type="Proteomes" id="UP001472677">
    <property type="component" value="Unassembled WGS sequence"/>
</dbReference>
<evidence type="ECO:0008006" key="3">
    <source>
        <dbReference type="Google" id="ProtNLM"/>
    </source>
</evidence>
<comment type="caution">
    <text evidence="1">The sequence shown here is derived from an EMBL/GenBank/DDBJ whole genome shotgun (WGS) entry which is preliminary data.</text>
</comment>
<organism evidence="1 2">
    <name type="scientific">Hibiscus sabdariffa</name>
    <name type="common">roselle</name>
    <dbReference type="NCBI Taxonomy" id="183260"/>
    <lineage>
        <taxon>Eukaryota</taxon>
        <taxon>Viridiplantae</taxon>
        <taxon>Streptophyta</taxon>
        <taxon>Embryophyta</taxon>
        <taxon>Tracheophyta</taxon>
        <taxon>Spermatophyta</taxon>
        <taxon>Magnoliopsida</taxon>
        <taxon>eudicotyledons</taxon>
        <taxon>Gunneridae</taxon>
        <taxon>Pentapetalae</taxon>
        <taxon>rosids</taxon>
        <taxon>malvids</taxon>
        <taxon>Malvales</taxon>
        <taxon>Malvaceae</taxon>
        <taxon>Malvoideae</taxon>
        <taxon>Hibiscus</taxon>
    </lineage>
</organism>
<reference evidence="1 2" key="1">
    <citation type="journal article" date="2024" name="G3 (Bethesda)">
        <title>Genome assembly of Hibiscus sabdariffa L. provides insights into metabolisms of medicinal natural products.</title>
        <authorList>
            <person name="Kim T."/>
        </authorList>
    </citation>
    <scope>NUCLEOTIDE SEQUENCE [LARGE SCALE GENOMIC DNA]</scope>
    <source>
        <strain evidence="1">TK-2024</strain>
        <tissue evidence="1">Old leaves</tissue>
    </source>
</reference>
<gene>
    <name evidence="1" type="ORF">V6N12_003267</name>
</gene>
<dbReference type="EMBL" id="JBBPBM010000017">
    <property type="protein sequence ID" value="KAK8556876.1"/>
    <property type="molecule type" value="Genomic_DNA"/>
</dbReference>
<proteinExistence type="predicted"/>
<keyword evidence="2" id="KW-1185">Reference proteome</keyword>
<protein>
    <recommendedName>
        <fullName evidence="3">RNase H type-1 domain-containing protein</fullName>
    </recommendedName>
</protein>
<evidence type="ECO:0000313" key="2">
    <source>
        <dbReference type="Proteomes" id="UP001472677"/>
    </source>
</evidence>
<evidence type="ECO:0000313" key="1">
    <source>
        <dbReference type="EMBL" id="KAK8556876.1"/>
    </source>
</evidence>
<sequence length="121" mass="13611">MNWSWKVQLWHISRIQNVVADKFAALSRDKDMGEIVWVNPHEETLHPRSKPLCPIALQASQQPPSHCLYDRVPFVPPTLCTPLPGESRISLDCVVTRLDHDRAHGTPCLDVDGNLPSTSSH</sequence>
<name>A0ABR2EBC6_9ROSI</name>
<accession>A0ABR2EBC6</accession>